<dbReference type="EMBL" id="AHBZ03000022">
    <property type="protein sequence ID" value="KAF7769046.1"/>
    <property type="molecule type" value="Genomic_DNA"/>
</dbReference>
<feature type="binding site" evidence="6">
    <location>
        <begin position="216"/>
        <end position="217"/>
    </location>
    <ligand>
        <name>S-adenosyl-L-methionine</name>
        <dbReference type="ChEBI" id="CHEBI:59789"/>
    </ligand>
</feature>
<dbReference type="PIRSF" id="PIRSF000410">
    <property type="entry name" value="CheR"/>
    <property type="match status" value="1"/>
</dbReference>
<evidence type="ECO:0000256" key="6">
    <source>
        <dbReference type="PIRSR" id="PIRSR000410-1"/>
    </source>
</evidence>
<dbReference type="Gene3D" id="1.10.155.10">
    <property type="entry name" value="Chemotaxis receptor methyltransferase CheR, N-terminal domain"/>
    <property type="match status" value="1"/>
</dbReference>
<dbReference type="GO" id="GO:0032259">
    <property type="term" value="P:methylation"/>
    <property type="evidence" value="ECO:0007669"/>
    <property type="project" value="UniProtKB-KW"/>
</dbReference>
<feature type="binding site" evidence="6">
    <location>
        <position position="77"/>
    </location>
    <ligand>
        <name>S-adenosyl-L-methionine</name>
        <dbReference type="ChEBI" id="CHEBI:59789"/>
    </ligand>
</feature>
<dbReference type="AlphaFoldDB" id="A0AAD4AHA6"/>
<evidence type="ECO:0000256" key="2">
    <source>
        <dbReference type="ARBA" id="ARBA00022603"/>
    </source>
</evidence>
<evidence type="ECO:0000256" key="3">
    <source>
        <dbReference type="ARBA" id="ARBA00022679"/>
    </source>
</evidence>
<feature type="binding site" evidence="6">
    <location>
        <position position="81"/>
    </location>
    <ligand>
        <name>S-adenosyl-L-methionine</name>
        <dbReference type="ChEBI" id="CHEBI:59789"/>
    </ligand>
</feature>
<feature type="domain" description="CheR-type methyltransferase" evidence="7">
    <location>
        <begin position="1"/>
        <end position="272"/>
    </location>
</feature>
<organism evidence="8 9">
    <name type="scientific">Pseudoalteromonas citrea</name>
    <dbReference type="NCBI Taxonomy" id="43655"/>
    <lineage>
        <taxon>Bacteria</taxon>
        <taxon>Pseudomonadati</taxon>
        <taxon>Pseudomonadota</taxon>
        <taxon>Gammaproteobacteria</taxon>
        <taxon>Alteromonadales</taxon>
        <taxon>Pseudoalteromonadaceae</taxon>
        <taxon>Pseudoalteromonas</taxon>
    </lineage>
</organism>
<keyword evidence="3 5" id="KW-0808">Transferase</keyword>
<dbReference type="PANTHER" id="PTHR24422">
    <property type="entry name" value="CHEMOTAXIS PROTEIN METHYLTRANSFERASE"/>
    <property type="match status" value="1"/>
</dbReference>
<dbReference type="InterPro" id="IPR022641">
    <property type="entry name" value="CheR_N"/>
</dbReference>
<proteinExistence type="predicted"/>
<evidence type="ECO:0000313" key="8">
    <source>
        <dbReference type="EMBL" id="KAF7769046.1"/>
    </source>
</evidence>
<protein>
    <recommendedName>
        <fullName evidence="5">Chemotaxis protein methyltransferase</fullName>
        <ecNumber evidence="5">2.1.1.80</ecNumber>
    </recommendedName>
</protein>
<gene>
    <name evidence="8" type="primary">cheR</name>
    <name evidence="8" type="ORF">PCIT_a3590</name>
</gene>
<dbReference type="SUPFAM" id="SSF47757">
    <property type="entry name" value="Chemotaxis receptor methyltransferase CheR, N-terminal domain"/>
    <property type="match status" value="1"/>
</dbReference>
<feature type="binding site" evidence="6">
    <location>
        <position position="119"/>
    </location>
    <ligand>
        <name>S-adenosyl-L-methionine</name>
        <dbReference type="ChEBI" id="CHEBI:59789"/>
    </ligand>
</feature>
<dbReference type="SMART" id="SM00138">
    <property type="entry name" value="MeTrc"/>
    <property type="match status" value="1"/>
</dbReference>
<evidence type="ECO:0000259" key="7">
    <source>
        <dbReference type="PROSITE" id="PS50123"/>
    </source>
</evidence>
<feature type="binding site" evidence="6">
    <location>
        <position position="143"/>
    </location>
    <ligand>
        <name>S-adenosyl-L-methionine</name>
        <dbReference type="ChEBI" id="CHEBI:59789"/>
    </ligand>
</feature>
<keyword evidence="2 5" id="KW-0489">Methyltransferase</keyword>
<feature type="binding site" evidence="6">
    <location>
        <begin position="199"/>
        <end position="200"/>
    </location>
    <ligand>
        <name>S-adenosyl-L-methionine</name>
        <dbReference type="ChEBI" id="CHEBI:59789"/>
    </ligand>
</feature>
<dbReference type="RefSeq" id="WP_010366371.1">
    <property type="nucleotide sequence ID" value="NZ_AHBZ03000022.1"/>
</dbReference>
<sequence>MREFAFTDSDFKVISERVYKACGIVLGPHKREMVYSRLARRIRSNELTSFAAYLDYLDTHNDVEFSHFINAITTNLTSFFRENHHFEHLHDKVIPTLLESNKESKRVRIWSAGCSTGEEPYSIAMTLTGCFPASWDVKVLATDLDSNVLAKAQQGIYEPVTITGLSPAQLKQYFLKSADGSAYRVKPQLQQMISFKRLNLLEKWPMKGPFDVIFCRNVLIYFDKETKDNLFQGYHRMLARDGHLFIGHSETMGKEHSEFKNLGKTMYKKVCNEE</sequence>
<dbReference type="InterPro" id="IPR022642">
    <property type="entry name" value="CheR_C"/>
</dbReference>
<dbReference type="PROSITE" id="PS50123">
    <property type="entry name" value="CHER"/>
    <property type="match status" value="1"/>
</dbReference>
<name>A0AAD4AHA6_9GAMM</name>
<evidence type="ECO:0000256" key="5">
    <source>
        <dbReference type="PIRNR" id="PIRNR000410"/>
    </source>
</evidence>
<dbReference type="InterPro" id="IPR029063">
    <property type="entry name" value="SAM-dependent_MTases_sf"/>
</dbReference>
<dbReference type="Proteomes" id="UP000016487">
    <property type="component" value="Unassembled WGS sequence"/>
</dbReference>
<dbReference type="SUPFAM" id="SSF53335">
    <property type="entry name" value="S-adenosyl-L-methionine-dependent methyltransferases"/>
    <property type="match status" value="1"/>
</dbReference>
<feature type="binding site" evidence="6">
    <location>
        <position position="75"/>
    </location>
    <ligand>
        <name>S-adenosyl-L-methionine</name>
        <dbReference type="ChEBI" id="CHEBI:59789"/>
    </ligand>
</feature>
<dbReference type="Pfam" id="PF03705">
    <property type="entry name" value="CheR_N"/>
    <property type="match status" value="1"/>
</dbReference>
<dbReference type="Pfam" id="PF01739">
    <property type="entry name" value="CheR"/>
    <property type="match status" value="1"/>
</dbReference>
<reference evidence="8" key="2">
    <citation type="submission" date="2015-03" db="EMBL/GenBank/DDBJ databases">
        <title>Genome sequence of Pseudoalteromonas citrea.</title>
        <authorList>
            <person name="Xie B.-B."/>
            <person name="Rong J.-C."/>
            <person name="Qin Q.-L."/>
            <person name="Zhang Y.-Z."/>
        </authorList>
    </citation>
    <scope>NUCLEOTIDE SEQUENCE</scope>
    <source>
        <strain evidence="8">DSM 8771</strain>
    </source>
</reference>
<dbReference type="InterPro" id="IPR026024">
    <property type="entry name" value="Chemotaxis_MeTrfase_CheR"/>
</dbReference>
<dbReference type="GO" id="GO:0008983">
    <property type="term" value="F:protein-glutamate O-methyltransferase activity"/>
    <property type="evidence" value="ECO:0007669"/>
    <property type="project" value="UniProtKB-EC"/>
</dbReference>
<accession>A0AAD4AHA6</accession>
<evidence type="ECO:0000313" key="9">
    <source>
        <dbReference type="Proteomes" id="UP000016487"/>
    </source>
</evidence>
<comment type="catalytic activity">
    <reaction evidence="1 5">
        <text>L-glutamyl-[protein] + S-adenosyl-L-methionine = [protein]-L-glutamate 5-O-methyl ester + S-adenosyl-L-homocysteine</text>
        <dbReference type="Rhea" id="RHEA:24452"/>
        <dbReference type="Rhea" id="RHEA-COMP:10208"/>
        <dbReference type="Rhea" id="RHEA-COMP:10311"/>
        <dbReference type="ChEBI" id="CHEBI:29973"/>
        <dbReference type="ChEBI" id="CHEBI:57856"/>
        <dbReference type="ChEBI" id="CHEBI:59789"/>
        <dbReference type="ChEBI" id="CHEBI:82795"/>
        <dbReference type="EC" id="2.1.1.80"/>
    </reaction>
</comment>
<comment type="caution">
    <text evidence="8">The sequence shown here is derived from an EMBL/GenBank/DDBJ whole genome shotgun (WGS) entry which is preliminary data.</text>
</comment>
<dbReference type="InterPro" id="IPR036804">
    <property type="entry name" value="CheR_N_sf"/>
</dbReference>
<dbReference type="EC" id="2.1.1.80" evidence="5"/>
<evidence type="ECO:0000256" key="4">
    <source>
        <dbReference type="ARBA" id="ARBA00022691"/>
    </source>
</evidence>
<reference evidence="8" key="1">
    <citation type="journal article" date="2012" name="J. Bacteriol.">
        <title>Genome sequences of type strains of seven species of the marine bacterium Pseudoalteromonas.</title>
        <authorList>
            <person name="Xie B.B."/>
            <person name="Shu Y.L."/>
            <person name="Qin Q.L."/>
            <person name="Rong J.C."/>
            <person name="Zhang X.Y."/>
            <person name="Chen X.L."/>
            <person name="Shi M."/>
            <person name="He H.L."/>
            <person name="Zhou B.C."/>
            <person name="Zhang Y.Z."/>
        </authorList>
    </citation>
    <scope>NUCLEOTIDE SEQUENCE</scope>
    <source>
        <strain evidence="8">DSM 8771</strain>
    </source>
</reference>
<comment type="function">
    <text evidence="5">Methylation of the membrane-bound methyl-accepting chemotaxis proteins (MCP) to form gamma-glutamyl methyl ester residues in MCP.</text>
</comment>
<dbReference type="Gene3D" id="3.40.50.150">
    <property type="entry name" value="Vaccinia Virus protein VP39"/>
    <property type="match status" value="1"/>
</dbReference>
<dbReference type="InterPro" id="IPR000780">
    <property type="entry name" value="CheR_MeTrfase"/>
</dbReference>
<evidence type="ECO:0000256" key="1">
    <source>
        <dbReference type="ARBA" id="ARBA00001541"/>
    </source>
</evidence>
<dbReference type="PANTHER" id="PTHR24422:SF19">
    <property type="entry name" value="CHEMOTAXIS PROTEIN METHYLTRANSFERASE"/>
    <property type="match status" value="1"/>
</dbReference>
<dbReference type="InterPro" id="IPR050903">
    <property type="entry name" value="Bact_Chemotaxis_MeTrfase"/>
</dbReference>
<keyword evidence="4 5" id="KW-0949">S-adenosyl-L-methionine</keyword>
<dbReference type="PRINTS" id="PR00996">
    <property type="entry name" value="CHERMTFRASE"/>
</dbReference>